<dbReference type="GO" id="GO:0004176">
    <property type="term" value="F:ATP-dependent peptidase activity"/>
    <property type="evidence" value="ECO:0007669"/>
    <property type="project" value="InterPro"/>
</dbReference>
<dbReference type="SUPFAM" id="SSF54211">
    <property type="entry name" value="Ribosomal protein S5 domain 2-like"/>
    <property type="match status" value="1"/>
</dbReference>
<evidence type="ECO:0000259" key="1">
    <source>
        <dbReference type="Pfam" id="PF05362"/>
    </source>
</evidence>
<sequence>MEFYAVNFSYIDNETFEERYVGVPEQGSDKLIPEGTPKPGTVNTVMRAASGMFGVYRIEEEAIAGNGKFTKFGTVSKSTTDSISNAVNYFKANAQHISSMVSMDNTDFMMDIRDLQGQCAAEDLSLATLIGMTSAALKKPVLTQLAVLGGISIGGTINPIEELANVLQVARDAGANKILIPSNAKKQIVDVSDDLFVTFQIIFYNSPEDAVFKALGIE</sequence>
<reference evidence="2 3" key="1">
    <citation type="submission" date="2018-08" db="EMBL/GenBank/DDBJ databases">
        <title>A genome reference for cultivated species of the human gut microbiota.</title>
        <authorList>
            <person name="Zou Y."/>
            <person name="Xue W."/>
            <person name="Luo G."/>
        </authorList>
    </citation>
    <scope>NUCLEOTIDE SEQUENCE [LARGE SCALE GENOMIC DNA]</scope>
    <source>
        <strain evidence="2 3">AF12-8</strain>
    </source>
</reference>
<dbReference type="Pfam" id="PF05362">
    <property type="entry name" value="Lon_C"/>
    <property type="match status" value="1"/>
</dbReference>
<dbReference type="GO" id="GO:0030163">
    <property type="term" value="P:protein catabolic process"/>
    <property type="evidence" value="ECO:0007669"/>
    <property type="project" value="InterPro"/>
</dbReference>
<comment type="caution">
    <text evidence="2">The sequence shown here is derived from an EMBL/GenBank/DDBJ whole genome shotgun (WGS) entry which is preliminary data.</text>
</comment>
<dbReference type="InterPro" id="IPR014721">
    <property type="entry name" value="Ribsml_uS5_D2-typ_fold_subgr"/>
</dbReference>
<dbReference type="AlphaFoldDB" id="A0A413BCL6"/>
<dbReference type="Gene3D" id="3.30.230.10">
    <property type="match status" value="1"/>
</dbReference>
<dbReference type="GO" id="GO:0004252">
    <property type="term" value="F:serine-type endopeptidase activity"/>
    <property type="evidence" value="ECO:0007669"/>
    <property type="project" value="InterPro"/>
</dbReference>
<dbReference type="PANTHER" id="PTHR10046">
    <property type="entry name" value="ATP DEPENDENT LON PROTEASE FAMILY MEMBER"/>
    <property type="match status" value="1"/>
</dbReference>
<evidence type="ECO:0000313" key="2">
    <source>
        <dbReference type="EMBL" id="RGW37014.1"/>
    </source>
</evidence>
<feature type="domain" description="Lon proteolytic" evidence="1">
    <location>
        <begin position="19"/>
        <end position="213"/>
    </location>
</feature>
<dbReference type="Proteomes" id="UP000286581">
    <property type="component" value="Unassembled WGS sequence"/>
</dbReference>
<dbReference type="GO" id="GO:0006508">
    <property type="term" value="P:proteolysis"/>
    <property type="evidence" value="ECO:0007669"/>
    <property type="project" value="InterPro"/>
</dbReference>
<proteinExistence type="predicted"/>
<protein>
    <recommendedName>
        <fullName evidence="1">Lon proteolytic domain-containing protein</fullName>
    </recommendedName>
</protein>
<dbReference type="InterPro" id="IPR008269">
    <property type="entry name" value="Lon_proteolytic"/>
</dbReference>
<dbReference type="GO" id="GO:0005524">
    <property type="term" value="F:ATP binding"/>
    <property type="evidence" value="ECO:0007669"/>
    <property type="project" value="InterPro"/>
</dbReference>
<accession>A0A413BCL6</accession>
<organism evidence="2 3">
    <name type="scientific">Agathobacter rectalis</name>
    <dbReference type="NCBI Taxonomy" id="39491"/>
    <lineage>
        <taxon>Bacteria</taxon>
        <taxon>Bacillati</taxon>
        <taxon>Bacillota</taxon>
        <taxon>Clostridia</taxon>
        <taxon>Lachnospirales</taxon>
        <taxon>Lachnospiraceae</taxon>
        <taxon>Agathobacter</taxon>
    </lineage>
</organism>
<dbReference type="EMBL" id="QSAE01000073">
    <property type="protein sequence ID" value="RGW37014.1"/>
    <property type="molecule type" value="Genomic_DNA"/>
</dbReference>
<dbReference type="InterPro" id="IPR027065">
    <property type="entry name" value="Lon_Prtase"/>
</dbReference>
<name>A0A413BCL6_9FIRM</name>
<gene>
    <name evidence="2" type="ORF">DWV78_14465</name>
</gene>
<dbReference type="InterPro" id="IPR020568">
    <property type="entry name" value="Ribosomal_Su5_D2-typ_SF"/>
</dbReference>
<evidence type="ECO:0000313" key="3">
    <source>
        <dbReference type="Proteomes" id="UP000286581"/>
    </source>
</evidence>